<evidence type="ECO:0000256" key="3">
    <source>
        <dbReference type="ARBA" id="ARBA00022679"/>
    </source>
</evidence>
<evidence type="ECO:0000256" key="2">
    <source>
        <dbReference type="ARBA" id="ARBA00006924"/>
    </source>
</evidence>
<feature type="region of interest" description="Disordered" evidence="8">
    <location>
        <begin position="328"/>
        <end position="443"/>
    </location>
</feature>
<accession>A0AAE0NL01</accession>
<keyword evidence="11" id="KW-1185">Reference proteome</keyword>
<feature type="compositionally biased region" description="Acidic residues" evidence="8">
    <location>
        <begin position="330"/>
        <end position="339"/>
    </location>
</feature>
<dbReference type="GO" id="GO:0005634">
    <property type="term" value="C:nucleus"/>
    <property type="evidence" value="ECO:0007669"/>
    <property type="project" value="TreeGrafter"/>
</dbReference>
<comment type="caution">
    <text evidence="10">The sequence shown here is derived from an EMBL/GenBank/DDBJ whole genome shotgun (WGS) entry which is preliminary data.</text>
</comment>
<dbReference type="Gene3D" id="3.40.50.1220">
    <property type="entry name" value="TPP-binding domain"/>
    <property type="match status" value="1"/>
</dbReference>
<dbReference type="EMBL" id="JAULSN010000001">
    <property type="protein sequence ID" value="KAK3383503.1"/>
    <property type="molecule type" value="Genomic_DNA"/>
</dbReference>
<gene>
    <name evidence="10" type="ORF">B0T24DRAFT_51464</name>
</gene>
<dbReference type="SUPFAM" id="SSF52467">
    <property type="entry name" value="DHS-like NAD/FAD-binding domain"/>
    <property type="match status" value="1"/>
</dbReference>
<dbReference type="GO" id="GO:0017136">
    <property type="term" value="F:histone deacetylase activity, NAD-dependent"/>
    <property type="evidence" value="ECO:0007669"/>
    <property type="project" value="TreeGrafter"/>
</dbReference>
<feature type="binding site" evidence="7">
    <location>
        <position position="177"/>
    </location>
    <ligand>
        <name>Zn(2+)</name>
        <dbReference type="ChEBI" id="CHEBI:29105"/>
    </ligand>
</feature>
<dbReference type="InterPro" id="IPR029035">
    <property type="entry name" value="DHS-like_NAD/FAD-binding_dom"/>
</dbReference>
<evidence type="ECO:0000256" key="8">
    <source>
        <dbReference type="SAM" id="MobiDB-lite"/>
    </source>
</evidence>
<feature type="compositionally biased region" description="Polar residues" evidence="8">
    <location>
        <begin position="415"/>
        <end position="424"/>
    </location>
</feature>
<evidence type="ECO:0000313" key="11">
    <source>
        <dbReference type="Proteomes" id="UP001287356"/>
    </source>
</evidence>
<dbReference type="Pfam" id="PF02146">
    <property type="entry name" value="SIR2"/>
    <property type="match status" value="1"/>
</dbReference>
<evidence type="ECO:0000256" key="6">
    <source>
        <dbReference type="ARBA" id="ARBA00023027"/>
    </source>
</evidence>
<feature type="compositionally biased region" description="Basic and acidic residues" evidence="8">
    <location>
        <begin position="340"/>
        <end position="352"/>
    </location>
</feature>
<comment type="cofactor">
    <cofactor evidence="1">
        <name>Zn(2+)</name>
        <dbReference type="ChEBI" id="CHEBI:29105"/>
    </cofactor>
</comment>
<reference evidence="10" key="1">
    <citation type="journal article" date="2023" name="Mol. Phylogenet. Evol.">
        <title>Genome-scale phylogeny and comparative genomics of the fungal order Sordariales.</title>
        <authorList>
            <person name="Hensen N."/>
            <person name="Bonometti L."/>
            <person name="Westerberg I."/>
            <person name="Brannstrom I.O."/>
            <person name="Guillou S."/>
            <person name="Cros-Aarteil S."/>
            <person name="Calhoun S."/>
            <person name="Haridas S."/>
            <person name="Kuo A."/>
            <person name="Mondo S."/>
            <person name="Pangilinan J."/>
            <person name="Riley R."/>
            <person name="LaButti K."/>
            <person name="Andreopoulos B."/>
            <person name="Lipzen A."/>
            <person name="Chen C."/>
            <person name="Yan M."/>
            <person name="Daum C."/>
            <person name="Ng V."/>
            <person name="Clum A."/>
            <person name="Steindorff A."/>
            <person name="Ohm R.A."/>
            <person name="Martin F."/>
            <person name="Silar P."/>
            <person name="Natvig D.O."/>
            <person name="Lalanne C."/>
            <person name="Gautier V."/>
            <person name="Ament-Velasquez S.L."/>
            <person name="Kruys A."/>
            <person name="Hutchinson M.I."/>
            <person name="Powell A.J."/>
            <person name="Barry K."/>
            <person name="Miller A.N."/>
            <person name="Grigoriev I.V."/>
            <person name="Debuchy R."/>
            <person name="Gladieux P."/>
            <person name="Hiltunen Thoren M."/>
            <person name="Johannesson H."/>
        </authorList>
    </citation>
    <scope>NUCLEOTIDE SEQUENCE</scope>
    <source>
        <strain evidence="10">CBS 958.72</strain>
    </source>
</reference>
<dbReference type="CDD" id="cd01408">
    <property type="entry name" value="SIRT1"/>
    <property type="match status" value="1"/>
</dbReference>
<dbReference type="PROSITE" id="PS50305">
    <property type="entry name" value="SIRTUIN"/>
    <property type="match status" value="1"/>
</dbReference>
<feature type="active site" description="Proton acceptor" evidence="7">
    <location>
        <position position="145"/>
    </location>
</feature>
<feature type="binding site" evidence="7">
    <location>
        <position position="153"/>
    </location>
    <ligand>
        <name>Zn(2+)</name>
        <dbReference type="ChEBI" id="CHEBI:29105"/>
    </ligand>
</feature>
<dbReference type="InterPro" id="IPR026591">
    <property type="entry name" value="Sirtuin_cat_small_dom_sf"/>
</dbReference>
<dbReference type="Gene3D" id="3.30.1600.10">
    <property type="entry name" value="SIR2/SIRT2 'Small Domain"/>
    <property type="match status" value="1"/>
</dbReference>
<comment type="similarity">
    <text evidence="2">Belongs to the sirtuin family. Class I subfamily.</text>
</comment>
<feature type="binding site" evidence="7">
    <location>
        <position position="156"/>
    </location>
    <ligand>
        <name>Zn(2+)</name>
        <dbReference type="ChEBI" id="CHEBI:29105"/>
    </ligand>
</feature>
<feature type="binding site" evidence="7">
    <location>
        <position position="188"/>
    </location>
    <ligand>
        <name>Zn(2+)</name>
        <dbReference type="ChEBI" id="CHEBI:29105"/>
    </ligand>
</feature>
<evidence type="ECO:0000256" key="7">
    <source>
        <dbReference type="PROSITE-ProRule" id="PRU00236"/>
    </source>
</evidence>
<feature type="domain" description="Deacetylase sirtuin-type" evidence="9">
    <location>
        <begin position="15"/>
        <end position="283"/>
    </location>
</feature>
<feature type="compositionally biased region" description="Basic and acidic residues" evidence="8">
    <location>
        <begin position="379"/>
        <end position="388"/>
    </location>
</feature>
<sequence>MGQDNSVISDDTPAVTLAERSLAAVADHIKSGKARRIVVMTGAGISTAAGIPDFRSPETGLYANLAALNLPEPEAVFDLDFFKKNPKPFYVLAKDLYPGTFHPTVSHVFISLLASKGLLAQLFTQNIDCLERTAGIPGELIVEAHGSFASQRCIDCKTPFPDDKMREHVARAEVPRCIRSEADGDDRCDGLVKPDIVFFHEALPSLFYERRGLTETADLALVLGTSLSVHPFAGLPDMVPEPVPRVLFNMERVGSLGTQADDVLVLGDCDTGVRKLADALGWRDELEAKWRELVGEEEAERQLQGMTKRVQDEVAQLASQVDQVLHLEDKDDDADDEVNSDIRDPGQSKEEGPGTGREGNFQATEGAGSARVGDEESPFEEHDIRGEAGRMVSNGLGLEADTAGPGGDGRAEPGSESQRQTNGPGSAELPGVSAGASPKSGSA</sequence>
<reference evidence="10" key="2">
    <citation type="submission" date="2023-06" db="EMBL/GenBank/DDBJ databases">
        <authorList>
            <consortium name="Lawrence Berkeley National Laboratory"/>
            <person name="Haridas S."/>
            <person name="Hensen N."/>
            <person name="Bonometti L."/>
            <person name="Westerberg I."/>
            <person name="Brannstrom I.O."/>
            <person name="Guillou S."/>
            <person name="Cros-Aarteil S."/>
            <person name="Calhoun S."/>
            <person name="Kuo A."/>
            <person name="Mondo S."/>
            <person name="Pangilinan J."/>
            <person name="Riley R."/>
            <person name="Labutti K."/>
            <person name="Andreopoulos B."/>
            <person name="Lipzen A."/>
            <person name="Chen C."/>
            <person name="Yanf M."/>
            <person name="Daum C."/>
            <person name="Ng V."/>
            <person name="Clum A."/>
            <person name="Steindorff A."/>
            <person name="Ohm R."/>
            <person name="Martin F."/>
            <person name="Silar P."/>
            <person name="Natvig D."/>
            <person name="Lalanne C."/>
            <person name="Gautier V."/>
            <person name="Ament-Velasquez S.L."/>
            <person name="Kruys A."/>
            <person name="Hutchinson M.I."/>
            <person name="Powell A.J."/>
            <person name="Barry K."/>
            <person name="Miller A.N."/>
            <person name="Grigoriev I.V."/>
            <person name="Debuchy R."/>
            <person name="Gladieux P."/>
            <person name="Thoren M.H."/>
            <person name="Johannesson H."/>
        </authorList>
    </citation>
    <scope>NUCLEOTIDE SEQUENCE</scope>
    <source>
        <strain evidence="10">CBS 958.72</strain>
    </source>
</reference>
<evidence type="ECO:0000313" key="10">
    <source>
        <dbReference type="EMBL" id="KAK3383503.1"/>
    </source>
</evidence>
<name>A0AAE0NL01_9PEZI</name>
<keyword evidence="3" id="KW-0808">Transferase</keyword>
<evidence type="ECO:0000256" key="5">
    <source>
        <dbReference type="ARBA" id="ARBA00022833"/>
    </source>
</evidence>
<dbReference type="InterPro" id="IPR050134">
    <property type="entry name" value="NAD-dep_sirtuin_deacylases"/>
</dbReference>
<evidence type="ECO:0000256" key="4">
    <source>
        <dbReference type="ARBA" id="ARBA00022723"/>
    </source>
</evidence>
<dbReference type="GO" id="GO:0046872">
    <property type="term" value="F:metal ion binding"/>
    <property type="evidence" value="ECO:0007669"/>
    <property type="project" value="UniProtKB-KW"/>
</dbReference>
<keyword evidence="6" id="KW-0520">NAD</keyword>
<dbReference type="InterPro" id="IPR003000">
    <property type="entry name" value="Sirtuin"/>
</dbReference>
<keyword evidence="5 7" id="KW-0862">Zinc</keyword>
<dbReference type="AlphaFoldDB" id="A0AAE0NL01"/>
<evidence type="ECO:0000259" key="9">
    <source>
        <dbReference type="PROSITE" id="PS50305"/>
    </source>
</evidence>
<dbReference type="GO" id="GO:0070403">
    <property type="term" value="F:NAD+ binding"/>
    <property type="evidence" value="ECO:0007669"/>
    <property type="project" value="InterPro"/>
</dbReference>
<protein>
    <submittedName>
        <fullName evidence="10">DHS-like NAD/FAD-binding domain-containing protein</fullName>
    </submittedName>
</protein>
<evidence type="ECO:0000256" key="1">
    <source>
        <dbReference type="ARBA" id="ARBA00001947"/>
    </source>
</evidence>
<dbReference type="InterPro" id="IPR026590">
    <property type="entry name" value="Ssirtuin_cat_dom"/>
</dbReference>
<keyword evidence="4 7" id="KW-0479">Metal-binding</keyword>
<proteinExistence type="inferred from homology"/>
<dbReference type="Proteomes" id="UP001287356">
    <property type="component" value="Unassembled WGS sequence"/>
</dbReference>
<dbReference type="PANTHER" id="PTHR11085:SF6">
    <property type="entry name" value="NAD-DEPENDENT PROTEIN DEACETYLASE SIRTUIN-2"/>
    <property type="match status" value="1"/>
</dbReference>
<organism evidence="10 11">
    <name type="scientific">Lasiosphaeria ovina</name>
    <dbReference type="NCBI Taxonomy" id="92902"/>
    <lineage>
        <taxon>Eukaryota</taxon>
        <taxon>Fungi</taxon>
        <taxon>Dikarya</taxon>
        <taxon>Ascomycota</taxon>
        <taxon>Pezizomycotina</taxon>
        <taxon>Sordariomycetes</taxon>
        <taxon>Sordariomycetidae</taxon>
        <taxon>Sordariales</taxon>
        <taxon>Lasiosphaeriaceae</taxon>
        <taxon>Lasiosphaeria</taxon>
    </lineage>
</organism>
<dbReference type="PANTHER" id="PTHR11085">
    <property type="entry name" value="NAD-DEPENDENT PROTEIN DEACYLASE SIRTUIN-5, MITOCHONDRIAL-RELATED"/>
    <property type="match status" value="1"/>
</dbReference>